<protein>
    <submittedName>
        <fullName evidence="2">Glycerophosphodiester phosphodiesterase family protein</fullName>
    </submittedName>
</protein>
<dbReference type="PROSITE" id="PS51704">
    <property type="entry name" value="GP_PDE"/>
    <property type="match status" value="1"/>
</dbReference>
<dbReference type="EMBL" id="JAOQJX010000011">
    <property type="protein sequence ID" value="MCU6747650.1"/>
    <property type="molecule type" value="Genomic_DNA"/>
</dbReference>
<reference evidence="2 3" key="1">
    <citation type="journal article" date="2021" name="ISME Commun">
        <title>Automated analysis of genomic sequences facilitates high-throughput and comprehensive description of bacteria.</title>
        <authorList>
            <person name="Hitch T.C.A."/>
        </authorList>
    </citation>
    <scope>NUCLEOTIDE SEQUENCE [LARGE SCALE GENOMIC DNA]</scope>
    <source>
        <strain evidence="2 3">H2_18</strain>
    </source>
</reference>
<name>A0ABT2TBM9_9FIRM</name>
<dbReference type="PANTHER" id="PTHR46211">
    <property type="entry name" value="GLYCEROPHOSPHORYL DIESTER PHOSPHODIESTERASE"/>
    <property type="match status" value="1"/>
</dbReference>
<comment type="caution">
    <text evidence="2">The sequence shown here is derived from an EMBL/GenBank/DDBJ whole genome shotgun (WGS) entry which is preliminary data.</text>
</comment>
<evidence type="ECO:0000313" key="3">
    <source>
        <dbReference type="Proteomes" id="UP001652394"/>
    </source>
</evidence>
<dbReference type="SUPFAM" id="SSF51695">
    <property type="entry name" value="PLC-like phosphodiesterases"/>
    <property type="match status" value="1"/>
</dbReference>
<dbReference type="InterPro" id="IPR017946">
    <property type="entry name" value="PLC-like_Pdiesterase_TIM-brl"/>
</dbReference>
<sequence length="271" mass="31811">MKWLLIIGILVSCLLLYLFLIAPHLGGRERMHPFLGVRWAHRGLHSAQSGIPENSMAAFRAAVREGYGIELDVHLSKDNKIVVFHDDTFDRVCAKSGTVEETDYREMRTYSLLDTKEKIPLLRDVLSFVDGRVPLLIEVKLPTTDTKICEYLERELKEYKGRYMIQSFNCFVLHWIKKYHSDVLRGQLSENLTRTGKHPHYVFRFLVKNLLTNALCRPDFISYKMSDTANISLWLNQYLFRAPIAVWTLHGEKEIRQAKRRFQMYIFERGR</sequence>
<dbReference type="InterPro" id="IPR030395">
    <property type="entry name" value="GP_PDE_dom"/>
</dbReference>
<keyword evidence="3" id="KW-1185">Reference proteome</keyword>
<dbReference type="PANTHER" id="PTHR46211:SF1">
    <property type="entry name" value="GLYCEROPHOSPHODIESTER PHOSPHODIESTERASE, CYTOPLASMIC"/>
    <property type="match status" value="1"/>
</dbReference>
<accession>A0ABT2TBM9</accession>
<gene>
    <name evidence="2" type="ORF">OCV51_08265</name>
</gene>
<proteinExistence type="predicted"/>
<dbReference type="Pfam" id="PF03009">
    <property type="entry name" value="GDPD"/>
    <property type="match status" value="1"/>
</dbReference>
<dbReference type="Proteomes" id="UP001652394">
    <property type="component" value="Unassembled WGS sequence"/>
</dbReference>
<dbReference type="RefSeq" id="WP_059067983.1">
    <property type="nucleotide sequence ID" value="NZ_JAOQJX010000011.1"/>
</dbReference>
<dbReference type="Gene3D" id="3.20.20.190">
    <property type="entry name" value="Phosphatidylinositol (PI) phosphodiesterase"/>
    <property type="match status" value="1"/>
</dbReference>
<organism evidence="2 3">
    <name type="scientific">Faecalicatena acetigenes</name>
    <dbReference type="NCBI Taxonomy" id="2981790"/>
    <lineage>
        <taxon>Bacteria</taxon>
        <taxon>Bacillati</taxon>
        <taxon>Bacillota</taxon>
        <taxon>Clostridia</taxon>
        <taxon>Lachnospirales</taxon>
        <taxon>Lachnospiraceae</taxon>
        <taxon>Faecalicatena</taxon>
    </lineage>
</organism>
<feature type="domain" description="GP-PDE" evidence="1">
    <location>
        <begin position="36"/>
        <end position="271"/>
    </location>
</feature>
<evidence type="ECO:0000313" key="2">
    <source>
        <dbReference type="EMBL" id="MCU6747650.1"/>
    </source>
</evidence>
<evidence type="ECO:0000259" key="1">
    <source>
        <dbReference type="PROSITE" id="PS51704"/>
    </source>
</evidence>